<gene>
    <name evidence="1" type="ORF">KO481_05320</name>
</gene>
<evidence type="ECO:0000313" key="2">
    <source>
        <dbReference type="Proteomes" id="UP000733379"/>
    </source>
</evidence>
<keyword evidence="2" id="KW-1185">Reference proteome</keyword>
<dbReference type="EMBL" id="JAHKNI010000001">
    <property type="protein sequence ID" value="MBU3060943.1"/>
    <property type="molecule type" value="Genomic_DNA"/>
</dbReference>
<reference evidence="1 2" key="1">
    <citation type="submission" date="2021-06" db="EMBL/GenBank/DDBJ databases">
        <title>Actinomycetes sequencing.</title>
        <authorList>
            <person name="Shan Q."/>
        </authorList>
    </citation>
    <scope>NUCLEOTIDE SEQUENCE [LARGE SCALE GENOMIC DNA]</scope>
    <source>
        <strain evidence="1 2">NEAU-G5</strain>
    </source>
</reference>
<protein>
    <submittedName>
        <fullName evidence="1">Uncharacterized protein</fullName>
    </submittedName>
</protein>
<organism evidence="1 2">
    <name type="scientific">Nocardia albiluteola</name>
    <dbReference type="NCBI Taxonomy" id="2842303"/>
    <lineage>
        <taxon>Bacteria</taxon>
        <taxon>Bacillati</taxon>
        <taxon>Actinomycetota</taxon>
        <taxon>Actinomycetes</taxon>
        <taxon>Mycobacteriales</taxon>
        <taxon>Nocardiaceae</taxon>
        <taxon>Nocardia</taxon>
    </lineage>
</organism>
<evidence type="ECO:0000313" key="1">
    <source>
        <dbReference type="EMBL" id="MBU3060943.1"/>
    </source>
</evidence>
<proteinExistence type="predicted"/>
<sequence length="125" mass="13787">MVDGVDPSQWKTLLDKANSGELYLDPETGKGLDKVCDDHIDELNKVLTSSLFLDRITGFGNFNSGKTLEKKFSAIANGDDRSLNTVIKQHIDSVNTAKQVVAKAIANYVALDEEHRRQIEAVTPQ</sequence>
<accession>A0ABS6AV70</accession>
<name>A0ABS6AV70_9NOCA</name>
<comment type="caution">
    <text evidence="1">The sequence shown here is derived from an EMBL/GenBank/DDBJ whole genome shotgun (WGS) entry which is preliminary data.</text>
</comment>
<dbReference type="Proteomes" id="UP000733379">
    <property type="component" value="Unassembled WGS sequence"/>
</dbReference>